<sequence>MYKGKGRDSNDDRDKVVNSAHINHESSDSQSDGAGGNDNYYDSDMTAESEGDTYISAEEKTKQTWSLKTTAKAALVSVKISEKCNVKKSTSSKATASIALQKKTPRLQRIQTKTWKIS</sequence>
<protein>
    <submittedName>
        <fullName evidence="2">Uncharacterized protein</fullName>
    </submittedName>
</protein>
<organism evidence="2 3">
    <name type="scientific">Metschnikowia bicuspidata var. bicuspidata NRRL YB-4993</name>
    <dbReference type="NCBI Taxonomy" id="869754"/>
    <lineage>
        <taxon>Eukaryota</taxon>
        <taxon>Fungi</taxon>
        <taxon>Dikarya</taxon>
        <taxon>Ascomycota</taxon>
        <taxon>Saccharomycotina</taxon>
        <taxon>Pichiomycetes</taxon>
        <taxon>Metschnikowiaceae</taxon>
        <taxon>Metschnikowia</taxon>
    </lineage>
</organism>
<evidence type="ECO:0000256" key="1">
    <source>
        <dbReference type="SAM" id="MobiDB-lite"/>
    </source>
</evidence>
<name>A0A1A0HDH7_9ASCO</name>
<accession>A0A1A0HDH7</accession>
<keyword evidence="3" id="KW-1185">Reference proteome</keyword>
<comment type="caution">
    <text evidence="2">The sequence shown here is derived from an EMBL/GenBank/DDBJ whole genome shotgun (WGS) entry which is preliminary data.</text>
</comment>
<feature type="region of interest" description="Disordered" evidence="1">
    <location>
        <begin position="1"/>
        <end position="51"/>
    </location>
</feature>
<evidence type="ECO:0000313" key="2">
    <source>
        <dbReference type="EMBL" id="OBA22071.1"/>
    </source>
</evidence>
<evidence type="ECO:0000313" key="3">
    <source>
        <dbReference type="Proteomes" id="UP000092555"/>
    </source>
</evidence>
<dbReference type="STRING" id="869754.A0A1A0HDH7"/>
<dbReference type="Proteomes" id="UP000092555">
    <property type="component" value="Unassembled WGS sequence"/>
</dbReference>
<reference evidence="2 3" key="1">
    <citation type="submission" date="2016-05" db="EMBL/GenBank/DDBJ databases">
        <title>Comparative genomics of biotechnologically important yeasts.</title>
        <authorList>
            <consortium name="DOE Joint Genome Institute"/>
            <person name="Riley R."/>
            <person name="Haridas S."/>
            <person name="Wolfe K.H."/>
            <person name="Lopes M.R."/>
            <person name="Hittinger C.T."/>
            <person name="Goker M."/>
            <person name="Salamov A."/>
            <person name="Wisecaver J."/>
            <person name="Long T.M."/>
            <person name="Aerts A.L."/>
            <person name="Barry K."/>
            <person name="Choi C."/>
            <person name="Clum A."/>
            <person name="Coughlan A.Y."/>
            <person name="Deshpande S."/>
            <person name="Douglass A.P."/>
            <person name="Hanson S.J."/>
            <person name="Klenk H.-P."/>
            <person name="LaButti K."/>
            <person name="Lapidus A."/>
            <person name="Lindquist E."/>
            <person name="Lipzen A."/>
            <person name="Meier-kolthoff J.P."/>
            <person name="Ohm R.A."/>
            <person name="Otillar R.P."/>
            <person name="Pangilinan J."/>
            <person name="Peng Y."/>
            <person name="Rokas A."/>
            <person name="Rosa C.A."/>
            <person name="Scheuner C."/>
            <person name="Sibirny A.A."/>
            <person name="Slot J.C."/>
            <person name="Stielow J.B."/>
            <person name="Sun H."/>
            <person name="Kurtzman C.P."/>
            <person name="Blackwell M."/>
            <person name="Grigoriev I.V."/>
            <person name="Jeffries T.W."/>
        </authorList>
    </citation>
    <scope>NUCLEOTIDE SEQUENCE [LARGE SCALE GENOMIC DNA]</scope>
    <source>
        <strain evidence="2 3">NRRL YB-4993</strain>
    </source>
</reference>
<dbReference type="RefSeq" id="XP_018712567.1">
    <property type="nucleotide sequence ID" value="XM_018853889.1"/>
</dbReference>
<proteinExistence type="predicted"/>
<dbReference type="GeneID" id="30026865"/>
<dbReference type="EMBL" id="LXTC01000002">
    <property type="protein sequence ID" value="OBA22071.1"/>
    <property type="molecule type" value="Genomic_DNA"/>
</dbReference>
<gene>
    <name evidence="2" type="ORF">METBIDRAFT_10966</name>
</gene>
<dbReference type="AlphaFoldDB" id="A0A1A0HDH7"/>
<feature type="compositionally biased region" description="Basic and acidic residues" evidence="1">
    <location>
        <begin position="1"/>
        <end position="27"/>
    </location>
</feature>